<evidence type="ECO:0008006" key="2">
    <source>
        <dbReference type="Google" id="ProtNLM"/>
    </source>
</evidence>
<dbReference type="GO" id="GO:0046872">
    <property type="term" value="F:metal ion binding"/>
    <property type="evidence" value="ECO:0007669"/>
    <property type="project" value="UniProtKB-ARBA"/>
</dbReference>
<reference evidence="1" key="1">
    <citation type="submission" date="2018-05" db="EMBL/GenBank/DDBJ databases">
        <authorList>
            <person name="Lanie J.A."/>
            <person name="Ng W.-L."/>
            <person name="Kazmierczak K.M."/>
            <person name="Andrzejewski T.M."/>
            <person name="Davidsen T.M."/>
            <person name="Wayne K.J."/>
            <person name="Tettelin H."/>
            <person name="Glass J.I."/>
            <person name="Rusch D."/>
            <person name="Podicherti R."/>
            <person name="Tsui H.-C.T."/>
            <person name="Winkler M.E."/>
        </authorList>
    </citation>
    <scope>NUCLEOTIDE SEQUENCE</scope>
</reference>
<evidence type="ECO:0000313" key="1">
    <source>
        <dbReference type="EMBL" id="SVA81153.1"/>
    </source>
</evidence>
<dbReference type="GO" id="GO:0016491">
    <property type="term" value="F:oxidoreductase activity"/>
    <property type="evidence" value="ECO:0007669"/>
    <property type="project" value="UniProtKB-ARBA"/>
</dbReference>
<dbReference type="SUPFAM" id="SSF51197">
    <property type="entry name" value="Clavaminate synthase-like"/>
    <property type="match status" value="1"/>
</dbReference>
<dbReference type="AlphaFoldDB" id="A0A381YX51"/>
<name>A0A381YX51_9ZZZZ</name>
<dbReference type="Pfam" id="PF05721">
    <property type="entry name" value="PhyH"/>
    <property type="match status" value="1"/>
</dbReference>
<organism evidence="1">
    <name type="scientific">marine metagenome</name>
    <dbReference type="NCBI Taxonomy" id="408172"/>
    <lineage>
        <taxon>unclassified sequences</taxon>
        <taxon>metagenomes</taxon>
        <taxon>ecological metagenomes</taxon>
    </lineage>
</organism>
<dbReference type="PANTHER" id="PTHR20883">
    <property type="entry name" value="PHYTANOYL-COA DIOXYGENASE DOMAIN CONTAINING 1"/>
    <property type="match status" value="1"/>
</dbReference>
<gene>
    <name evidence="1" type="ORF">METZ01_LOCUS134007</name>
</gene>
<sequence>MQLVFWTQVVANKLDKDVDNFGEGIELLFIKNYTVFKNCGKHVQHLIDVWKLGVSKKIINYLMNVCKLQFPSICTRPVVMFSSETLATNDIYHTIPFHQDAKSMQGSDNAIVVWFPLQNTAEDLGPLQIIPKSHKKGVIAKEINEFGFGFVDDSLYNIKEVKSLTCNLGDIVFFDSKLIHGSGNNTSSLIRWSCQYRYNDLLDTNFIQRGYPHPYLYRPMTEEEMK</sequence>
<accession>A0A381YX51</accession>
<dbReference type="InterPro" id="IPR008775">
    <property type="entry name" value="Phytyl_CoA_dOase-like"/>
</dbReference>
<protein>
    <recommendedName>
        <fullName evidence="2">Fe2OG dioxygenase domain-containing protein</fullName>
    </recommendedName>
</protein>
<dbReference type="Gene3D" id="2.60.120.620">
    <property type="entry name" value="q2cbj1_9rhob like domain"/>
    <property type="match status" value="1"/>
</dbReference>
<proteinExistence type="predicted"/>
<dbReference type="PANTHER" id="PTHR20883:SF48">
    <property type="entry name" value="ECTOINE DIOXYGENASE"/>
    <property type="match status" value="1"/>
</dbReference>
<dbReference type="EMBL" id="UINC01019195">
    <property type="protein sequence ID" value="SVA81153.1"/>
    <property type="molecule type" value="Genomic_DNA"/>
</dbReference>